<evidence type="ECO:0000313" key="3">
    <source>
        <dbReference type="EMBL" id="CAL4928742.1"/>
    </source>
</evidence>
<proteinExistence type="predicted"/>
<reference evidence="3" key="1">
    <citation type="submission" date="2024-10" db="EMBL/GenBank/DDBJ databases">
        <authorList>
            <person name="Ryan C."/>
        </authorList>
    </citation>
    <scope>NUCLEOTIDE SEQUENCE [LARGE SCALE GENOMIC DNA]</scope>
</reference>
<dbReference type="Pfam" id="PF01789">
    <property type="entry name" value="PsbP"/>
    <property type="match status" value="1"/>
</dbReference>
<dbReference type="PANTHER" id="PTHR31407">
    <property type="match status" value="1"/>
</dbReference>
<keyword evidence="4" id="KW-1185">Reference proteome</keyword>
<sequence length="295" mass="32115">MSRAARLRARASCVWTRNEAKSYSAHGVRKLRRFASPNPAAIILVDATPPMATAVPAASLPLPRLASSSSSSPTATARRPSLRKRHCAVTPVTAACSLAPPRQLDNEEEGSGRRQVLVAGAAAAAAFISRPNPAAFAAEAKKGFLPVVDKKAGYSFLYPFGWEEVAVQGQDKVYKDVIEPLESVSVNSIPTSKEDIRDLGPPDKVAEALIKKVLAPPMQKTKLIEAKENDVDGRAYYTFEFTAQAPNYTRHALGAIVIANGKFYTLTTGANERRWEKMKDRLHTVVDSFKIENRI</sequence>
<evidence type="ECO:0000259" key="2">
    <source>
        <dbReference type="Pfam" id="PF01789"/>
    </source>
</evidence>
<dbReference type="SUPFAM" id="SSF55724">
    <property type="entry name" value="Mog1p/PsbP-like"/>
    <property type="match status" value="1"/>
</dbReference>
<gene>
    <name evidence="3" type="ORF">URODEC1_LOCUS25381</name>
</gene>
<feature type="compositionally biased region" description="Low complexity" evidence="1">
    <location>
        <begin position="63"/>
        <end position="79"/>
    </location>
</feature>
<dbReference type="AlphaFoldDB" id="A0ABC8XQ25"/>
<organism evidence="3 4">
    <name type="scientific">Urochloa decumbens</name>
    <dbReference type="NCBI Taxonomy" id="240449"/>
    <lineage>
        <taxon>Eukaryota</taxon>
        <taxon>Viridiplantae</taxon>
        <taxon>Streptophyta</taxon>
        <taxon>Embryophyta</taxon>
        <taxon>Tracheophyta</taxon>
        <taxon>Spermatophyta</taxon>
        <taxon>Magnoliopsida</taxon>
        <taxon>Liliopsida</taxon>
        <taxon>Poales</taxon>
        <taxon>Poaceae</taxon>
        <taxon>PACMAD clade</taxon>
        <taxon>Panicoideae</taxon>
        <taxon>Panicodae</taxon>
        <taxon>Paniceae</taxon>
        <taxon>Melinidinae</taxon>
        <taxon>Urochloa</taxon>
    </lineage>
</organism>
<dbReference type="InterPro" id="IPR016123">
    <property type="entry name" value="Mog1/PsbP_a/b/a-sand"/>
</dbReference>
<name>A0ABC8XQ25_9POAL</name>
<evidence type="ECO:0000256" key="1">
    <source>
        <dbReference type="SAM" id="MobiDB-lite"/>
    </source>
</evidence>
<dbReference type="Proteomes" id="UP001497457">
    <property type="component" value="Chromosome 15b"/>
</dbReference>
<dbReference type="Gene3D" id="3.40.1000.10">
    <property type="entry name" value="Mog1/PsbP, alpha/beta/alpha sandwich"/>
    <property type="match status" value="1"/>
</dbReference>
<dbReference type="NCBIfam" id="NF040946">
    <property type="entry name" value="PSII_PsbP"/>
    <property type="match status" value="1"/>
</dbReference>
<accession>A0ABC8XQ25</accession>
<feature type="region of interest" description="Disordered" evidence="1">
    <location>
        <begin position="63"/>
        <end position="83"/>
    </location>
</feature>
<feature type="domain" description="PsbP C-terminal" evidence="2">
    <location>
        <begin position="142"/>
        <end position="291"/>
    </location>
</feature>
<dbReference type="InterPro" id="IPR002683">
    <property type="entry name" value="PsbP_C"/>
</dbReference>
<evidence type="ECO:0000313" key="4">
    <source>
        <dbReference type="Proteomes" id="UP001497457"/>
    </source>
</evidence>
<dbReference type="EMBL" id="OZ075125">
    <property type="protein sequence ID" value="CAL4928742.1"/>
    <property type="molecule type" value="Genomic_DNA"/>
</dbReference>
<protein>
    <recommendedName>
        <fullName evidence="2">PsbP C-terminal domain-containing protein</fullName>
    </recommendedName>
</protein>
<dbReference type="PANTHER" id="PTHR31407:SF4">
    <property type="entry name" value="PSBP-LIKE PROTEIN 1, CHLOROPLASTIC"/>
    <property type="match status" value="1"/>
</dbReference>